<gene>
    <name evidence="7" type="ORF">LDJ82_08085</name>
</gene>
<feature type="domain" description="Pullulanase carbohydrate-binding module 41" evidence="6">
    <location>
        <begin position="47"/>
        <end position="139"/>
    </location>
</feature>
<reference evidence="8" key="1">
    <citation type="submission" date="2023-07" db="EMBL/GenBank/DDBJ databases">
        <title>FDA dAtabase for Regulatory Grade micrObial Sequences (FDA-ARGOS): Supporting development and validation of Infectious Disease Dx tests.</title>
        <authorList>
            <person name="Sproer C."/>
            <person name="Gronow S."/>
            <person name="Severitt S."/>
            <person name="Schroder I."/>
            <person name="Tallon L."/>
            <person name="Sadzewicz L."/>
            <person name="Zhao X."/>
            <person name="Boylan J."/>
            <person name="Ott S."/>
            <person name="Bowen H."/>
            <person name="Vavikolanu K."/>
            <person name="Hazen T."/>
            <person name="Aluvathingal J."/>
            <person name="Nadendla S."/>
            <person name="Lowell S."/>
            <person name="Myers T."/>
            <person name="Yan Y."/>
        </authorList>
    </citation>
    <scope>NUCLEOTIDE SEQUENCE [LARGE SCALE GENOMIC DNA]</scope>
    <source>
        <strain evidence="8">FDAARGOS_1538</strain>
    </source>
</reference>
<feature type="domain" description="Pullulanase carbohydrate-binding module 41" evidence="6">
    <location>
        <begin position="348"/>
        <end position="431"/>
    </location>
</feature>
<keyword evidence="8" id="KW-1185">Reference proteome</keyword>
<dbReference type="InterPro" id="IPR013784">
    <property type="entry name" value="Carb-bd-like_fold"/>
</dbReference>
<dbReference type="EMBL" id="JAIWIY010000001">
    <property type="protein sequence ID" value="MCA2096848.1"/>
    <property type="molecule type" value="Genomic_DNA"/>
</dbReference>
<dbReference type="Pfam" id="PF03714">
    <property type="entry name" value="PUD"/>
    <property type="match status" value="2"/>
</dbReference>
<dbReference type="RefSeq" id="WP_209771044.1">
    <property type="nucleotide sequence ID" value="NZ_JAGGLO010000001.1"/>
</dbReference>
<accession>A0ABS7YYP2</accession>
<evidence type="ECO:0000256" key="3">
    <source>
        <dbReference type="ARBA" id="ARBA00022801"/>
    </source>
</evidence>
<dbReference type="Proteomes" id="UP001198374">
    <property type="component" value="Unassembled WGS sequence"/>
</dbReference>
<evidence type="ECO:0000313" key="8">
    <source>
        <dbReference type="Proteomes" id="UP001198374"/>
    </source>
</evidence>
<sequence length="544" mass="61706">MKAKSGKIIKICALSLGLLMLGGATITPITKVYAEEPGRQNQQELKTVKVHFNKEYPSEYVLYIWYNGENGNEVKEYNFSQKDEYGPYFEFQVHKSVNKINYIIADKRNNSNWIKDDNRDRSFDLGNGNEVWIRSKDERSWHSKPKIEDLIKDKQLPTKPIKVWKGDAFKWVDAIDTSKKDDVNTDIDVRNALANIKDVANLDDRNSKDASSFKDGNSISKDGKVKVTFNDDSSVQVDTKLYVSEVITPATNTNTPEGAIDIELYLGKGVKDELNNEGHRLFNKYKAKPDIDASKEKIALVGTIFASNVKTTNPKQKVKWLNGKKEENYIVSKTNNVFTATAIDQTIIRINYHRPDKKIDGWKVKIKDGKGKEYSQDFTESDKNGNYYAEVSLDGKLDSVSYIIKNEKTGEVEKNGTKEKDGKRSLTIDKNKDKTEASVEASKKPLVPSVKPSHSKSLDYKIVPEKKTEKKSKPSEKVLKSYKNLRISREKNVVAVKAAKLLLEIAPERVKDVKTNLINLIAKSESLVKNADTILEKLEAKYEF</sequence>
<keyword evidence="3" id="KW-0378">Hydrolase</keyword>
<dbReference type="SUPFAM" id="SSF49452">
    <property type="entry name" value="Starch-binding domain-like"/>
    <property type="match status" value="2"/>
</dbReference>
<comment type="caution">
    <text evidence="7">The sequence shown here is derived from an EMBL/GenBank/DDBJ whole genome shotgun (WGS) entry which is preliminary data.</text>
</comment>
<evidence type="ECO:0000259" key="6">
    <source>
        <dbReference type="Pfam" id="PF03714"/>
    </source>
</evidence>
<keyword evidence="4" id="KW-0326">Glycosidase</keyword>
<evidence type="ECO:0000313" key="7">
    <source>
        <dbReference type="EMBL" id="MCA2096848.1"/>
    </source>
</evidence>
<comment type="similarity">
    <text evidence="1">Belongs to the glycosyl hydrolase 13 family.</text>
</comment>
<feature type="region of interest" description="Disordered" evidence="5">
    <location>
        <begin position="413"/>
        <end position="455"/>
    </location>
</feature>
<evidence type="ECO:0000256" key="4">
    <source>
        <dbReference type="ARBA" id="ARBA00023295"/>
    </source>
</evidence>
<feature type="compositionally biased region" description="Basic and acidic residues" evidence="5">
    <location>
        <begin position="413"/>
        <end position="443"/>
    </location>
</feature>
<dbReference type="Gene3D" id="2.60.40.1110">
    <property type="match status" value="2"/>
</dbReference>
<keyword evidence="2" id="KW-0732">Signal</keyword>
<evidence type="ECO:0000256" key="5">
    <source>
        <dbReference type="SAM" id="MobiDB-lite"/>
    </source>
</evidence>
<evidence type="ECO:0000256" key="2">
    <source>
        <dbReference type="ARBA" id="ARBA00022729"/>
    </source>
</evidence>
<name>A0ABS7YYP2_9FIRM</name>
<proteinExistence type="inferred from homology"/>
<protein>
    <recommendedName>
        <fullName evidence="6">Pullulanase carbohydrate-binding module 41 domain-containing protein</fullName>
    </recommendedName>
</protein>
<evidence type="ECO:0000256" key="1">
    <source>
        <dbReference type="ARBA" id="ARBA00008061"/>
    </source>
</evidence>
<dbReference type="CDD" id="cd10315">
    <property type="entry name" value="CBM41_pullulanase"/>
    <property type="match status" value="1"/>
</dbReference>
<dbReference type="InterPro" id="IPR005323">
    <property type="entry name" value="CBM41_pullulanase"/>
</dbReference>
<organism evidence="7 8">
    <name type="scientific">Anaerococcus degeneri</name>
    <dbReference type="NCBI Taxonomy" id="361500"/>
    <lineage>
        <taxon>Bacteria</taxon>
        <taxon>Bacillati</taxon>
        <taxon>Bacillota</taxon>
        <taxon>Tissierellia</taxon>
        <taxon>Tissierellales</taxon>
        <taxon>Peptoniphilaceae</taxon>
        <taxon>Anaerococcus</taxon>
    </lineage>
</organism>